<gene>
    <name evidence="4" type="ORF">DKX38_002025</name>
</gene>
<dbReference type="AlphaFoldDB" id="A0A5N5NLN4"/>
<protein>
    <submittedName>
        <fullName evidence="4">Uncharacterized protein</fullName>
    </submittedName>
</protein>
<organism evidence="4 5">
    <name type="scientific">Salix brachista</name>
    <dbReference type="NCBI Taxonomy" id="2182728"/>
    <lineage>
        <taxon>Eukaryota</taxon>
        <taxon>Viridiplantae</taxon>
        <taxon>Streptophyta</taxon>
        <taxon>Embryophyta</taxon>
        <taxon>Tracheophyta</taxon>
        <taxon>Spermatophyta</taxon>
        <taxon>Magnoliopsida</taxon>
        <taxon>eudicotyledons</taxon>
        <taxon>Gunneridae</taxon>
        <taxon>Pentapetalae</taxon>
        <taxon>rosids</taxon>
        <taxon>fabids</taxon>
        <taxon>Malpighiales</taxon>
        <taxon>Salicaceae</taxon>
        <taxon>Saliceae</taxon>
        <taxon>Salix</taxon>
    </lineage>
</organism>
<feature type="region of interest" description="Disordered" evidence="3">
    <location>
        <begin position="309"/>
        <end position="659"/>
    </location>
</feature>
<feature type="compositionally biased region" description="Pro residues" evidence="3">
    <location>
        <begin position="317"/>
        <end position="331"/>
    </location>
</feature>
<name>A0A5N5NLN4_9ROSI</name>
<dbReference type="PANTHER" id="PTHR33472">
    <property type="entry name" value="OS01G0106600 PROTEIN"/>
    <property type="match status" value="1"/>
</dbReference>
<dbReference type="NCBIfam" id="TIGR00756">
    <property type="entry name" value="PPR"/>
    <property type="match status" value="1"/>
</dbReference>
<keyword evidence="1" id="KW-0677">Repeat</keyword>
<dbReference type="Gene3D" id="1.25.40.10">
    <property type="entry name" value="Tetratricopeptide repeat domain"/>
    <property type="match status" value="1"/>
</dbReference>
<evidence type="ECO:0000256" key="2">
    <source>
        <dbReference type="PROSITE-ProRule" id="PRU00708"/>
    </source>
</evidence>
<feature type="compositionally biased region" description="Basic residues" evidence="3">
    <location>
        <begin position="894"/>
        <end position="907"/>
    </location>
</feature>
<feature type="compositionally biased region" description="Basic and acidic residues" evidence="3">
    <location>
        <begin position="784"/>
        <end position="801"/>
    </location>
</feature>
<dbReference type="InterPro" id="IPR002885">
    <property type="entry name" value="PPR_rpt"/>
</dbReference>
<feature type="region of interest" description="Disordered" evidence="3">
    <location>
        <begin position="767"/>
        <end position="808"/>
    </location>
</feature>
<feature type="compositionally biased region" description="Basic and acidic residues" evidence="3">
    <location>
        <begin position="594"/>
        <end position="604"/>
    </location>
</feature>
<evidence type="ECO:0000256" key="1">
    <source>
        <dbReference type="ARBA" id="ARBA00022737"/>
    </source>
</evidence>
<feature type="compositionally biased region" description="Low complexity" evidence="3">
    <location>
        <begin position="519"/>
        <end position="530"/>
    </location>
</feature>
<evidence type="ECO:0000256" key="3">
    <source>
        <dbReference type="SAM" id="MobiDB-lite"/>
    </source>
</evidence>
<evidence type="ECO:0000313" key="4">
    <source>
        <dbReference type="EMBL" id="KAB5568232.1"/>
    </source>
</evidence>
<evidence type="ECO:0000313" key="5">
    <source>
        <dbReference type="Proteomes" id="UP000326939"/>
    </source>
</evidence>
<feature type="compositionally biased region" description="Polar residues" evidence="3">
    <location>
        <begin position="410"/>
        <end position="509"/>
    </location>
</feature>
<dbReference type="Proteomes" id="UP000326939">
    <property type="component" value="Chromosome 2"/>
</dbReference>
<keyword evidence="5" id="KW-1185">Reference proteome</keyword>
<dbReference type="PROSITE" id="PS51375">
    <property type="entry name" value="PPR"/>
    <property type="match status" value="1"/>
</dbReference>
<dbReference type="EMBL" id="VDCV01000002">
    <property type="protein sequence ID" value="KAB5568232.1"/>
    <property type="molecule type" value="Genomic_DNA"/>
</dbReference>
<feature type="compositionally biased region" description="Polar residues" evidence="3">
    <location>
        <begin position="385"/>
        <end position="398"/>
    </location>
</feature>
<sequence length="907" mass="99726">MIIDAQAKENRIEDAERIIKKMNENGILPDILTTTVLVHIHKHLQFHDHGICKCWSTELGESLMREMEARDIKPTKEIYMALLRSFSQDRDIGGAGRIATTTQFAGFQPSLEPCALLGEAYGHAGDPDQARNIFDYMIKHDCSLREKESILVDEVEQLLDMISVHGCFSGGHGTMAELAASKPRVRDNTSHVDGVVAMPYKPRFGKVYSWNSSRGKVTATLVSQHRRQQVTTWKLKVERERIAKPEDDKLRCQTCERRKIYLKNPGFLPCKGCFLDCKRGKRQKESEFEDGNRKVSRTFQDQRPFRFRLPWLSAPAAPAPRPTAEPRPPRPTVEIQAPARPTTTIPIQRPPFRPAGIAPALTPATQTTAREQTEPQPVPPRRAATESQVNSRPASPSRETGAASVPPSPSRETPQSIAASVLPSPSRTRTQSQAGSQTQSPSRETPQSIATSVLPSPSRTRTQPQAGSQTQSPSRETPQSIAASVLPSPSRTRTQPQAGSQTQSPSRATPRSRAASMVPSPSRTTSQPQSAAAVTVPQTQSSSGLATQVQGRKSPQLSSPSKTATQTQPTVSQSPSKKLQRATQEISQPPPKRTQSDTHQDETKPTPAAEPVLESDAVTAATPRPTPVPALETPAALQKSDPRTIGADHPTTLSEPVKRAKEDIFERKKTTTISPNGETIKTARTRYAFGESHKRKSMSNGEKVPLHKEIGEDISKLVHKLGMEHMKHPMGEKSVSIVTLAGENRGATMNMGFESTRKDGSIHIHRGYKINPDESSEATTDGEGSSKGRSSKDPLTKEPARKACINSNTQSVNNSMLFETSVSERNPGVQLNLSYIDEEPSNNSSKPVHLETRKAEFQVTPAEKLSYEPTVKRRCLRGLFMESSDSDLDNPEKPRRHGCRYNCGKKS</sequence>
<comment type="caution">
    <text evidence="4">The sequence shown here is derived from an EMBL/GenBank/DDBJ whole genome shotgun (WGS) entry which is preliminary data.</text>
</comment>
<accession>A0A5N5NLN4</accession>
<feature type="compositionally biased region" description="Low complexity" evidence="3">
    <location>
        <begin position="358"/>
        <end position="369"/>
    </location>
</feature>
<feature type="region of interest" description="Disordered" evidence="3">
    <location>
        <begin position="883"/>
        <end position="907"/>
    </location>
</feature>
<feature type="compositionally biased region" description="Low complexity" evidence="3">
    <location>
        <begin position="335"/>
        <end position="347"/>
    </location>
</feature>
<proteinExistence type="predicted"/>
<dbReference type="PANTHER" id="PTHR33472:SF24">
    <property type="entry name" value="VEGETATIVE CELL WALL PROTEIN GP1-LIKE"/>
    <property type="match status" value="1"/>
</dbReference>
<feature type="compositionally biased region" description="Polar residues" evidence="3">
    <location>
        <begin position="536"/>
        <end position="587"/>
    </location>
</feature>
<reference evidence="5" key="1">
    <citation type="journal article" date="2019" name="Gigascience">
        <title>De novo genome assembly of the endangered Acer yangbiense, a plant species with extremely small populations endemic to Yunnan Province, China.</title>
        <authorList>
            <person name="Yang J."/>
            <person name="Wariss H.M."/>
            <person name="Tao L."/>
            <person name="Zhang R."/>
            <person name="Yun Q."/>
            <person name="Hollingsworth P."/>
            <person name="Dao Z."/>
            <person name="Luo G."/>
            <person name="Guo H."/>
            <person name="Ma Y."/>
            <person name="Sun W."/>
        </authorList>
    </citation>
    <scope>NUCLEOTIDE SEQUENCE [LARGE SCALE GENOMIC DNA]</scope>
    <source>
        <strain evidence="5">cv. br00</strain>
    </source>
</reference>
<dbReference type="InterPro" id="IPR011990">
    <property type="entry name" value="TPR-like_helical_dom_sf"/>
</dbReference>
<feature type="repeat" description="PPR" evidence="2">
    <location>
        <begin position="1"/>
        <end position="29"/>
    </location>
</feature>
<dbReference type="Pfam" id="PF01535">
    <property type="entry name" value="PPR"/>
    <property type="match status" value="2"/>
</dbReference>